<dbReference type="InterPro" id="IPR006146">
    <property type="entry name" value="5'-Nucleotdase_CS"/>
</dbReference>
<keyword evidence="11" id="KW-0325">Glycoprotein</keyword>
<keyword evidence="14" id="KW-0812">Transmembrane</keyword>
<comment type="subcellular location">
    <subcellularLocation>
        <location evidence="1">Secreted</location>
    </subcellularLocation>
</comment>
<keyword evidence="7" id="KW-0479">Metal-binding</keyword>
<name>A0A1J1J4F1_9DIPT</name>
<keyword evidence="10 13" id="KW-0378">Hydrolase</keyword>
<evidence type="ECO:0000313" key="17">
    <source>
        <dbReference type="Proteomes" id="UP000183832"/>
    </source>
</evidence>
<keyword evidence="12" id="KW-1199">Hemostasis impairing toxin</keyword>
<dbReference type="Pfam" id="PF00149">
    <property type="entry name" value="Metallophos"/>
    <property type="match status" value="1"/>
</dbReference>
<evidence type="ECO:0000256" key="4">
    <source>
        <dbReference type="ARBA" id="ARBA00022442"/>
    </source>
</evidence>
<evidence type="ECO:0000256" key="1">
    <source>
        <dbReference type="ARBA" id="ARBA00004613"/>
    </source>
</evidence>
<dbReference type="PROSITE" id="PS00785">
    <property type="entry name" value="5_NUCLEOTIDASE_1"/>
    <property type="match status" value="1"/>
</dbReference>
<keyword evidence="9 13" id="KW-0547">Nucleotide-binding</keyword>
<keyword evidence="6" id="KW-0800">Toxin</keyword>
<dbReference type="GO" id="GO:0004050">
    <property type="term" value="F:apyrase activity"/>
    <property type="evidence" value="ECO:0007669"/>
    <property type="project" value="UniProtKB-EC"/>
</dbReference>
<dbReference type="InterPro" id="IPR006179">
    <property type="entry name" value="5_nucleotidase/apyrase"/>
</dbReference>
<dbReference type="OrthoDB" id="7722975at2759"/>
<dbReference type="EC" id="3.6.1.5" evidence="3"/>
<accession>A0A1J1J4F1</accession>
<dbReference type="EMBL" id="CVRI01000070">
    <property type="protein sequence ID" value="CRL07285.1"/>
    <property type="molecule type" value="Genomic_DNA"/>
</dbReference>
<dbReference type="InterPro" id="IPR029052">
    <property type="entry name" value="Metallo-depent_PP-like"/>
</dbReference>
<dbReference type="Gene3D" id="3.60.21.10">
    <property type="match status" value="1"/>
</dbReference>
<dbReference type="FunFam" id="3.60.21.10:FF:000020">
    <property type="entry name" value="NT5E isoform 4"/>
    <property type="match status" value="1"/>
</dbReference>
<dbReference type="Proteomes" id="UP000183832">
    <property type="component" value="Unassembled WGS sequence"/>
</dbReference>
<dbReference type="GO" id="GO:0005576">
    <property type="term" value="C:extracellular region"/>
    <property type="evidence" value="ECO:0007669"/>
    <property type="project" value="UniProtKB-SubCell"/>
</dbReference>
<evidence type="ECO:0000256" key="10">
    <source>
        <dbReference type="ARBA" id="ARBA00022801"/>
    </source>
</evidence>
<dbReference type="GO" id="GO:0046872">
    <property type="term" value="F:metal ion binding"/>
    <property type="evidence" value="ECO:0007669"/>
    <property type="project" value="UniProtKB-KW"/>
</dbReference>
<evidence type="ECO:0000256" key="14">
    <source>
        <dbReference type="SAM" id="Phobius"/>
    </source>
</evidence>
<evidence type="ECO:0000256" key="7">
    <source>
        <dbReference type="ARBA" id="ARBA00022723"/>
    </source>
</evidence>
<dbReference type="GO" id="GO:0008253">
    <property type="term" value="F:5'-nucleotidase activity"/>
    <property type="evidence" value="ECO:0007669"/>
    <property type="project" value="TreeGrafter"/>
</dbReference>
<keyword evidence="4" id="KW-1201">Platelet aggregation inhibiting toxin</keyword>
<evidence type="ECO:0000256" key="12">
    <source>
        <dbReference type="ARBA" id="ARBA00023240"/>
    </source>
</evidence>
<keyword evidence="14" id="KW-1133">Transmembrane helix</keyword>
<reference evidence="16 17" key="1">
    <citation type="submission" date="2015-04" db="EMBL/GenBank/DDBJ databases">
        <authorList>
            <person name="Syromyatnikov M.Y."/>
            <person name="Popov V.N."/>
        </authorList>
    </citation>
    <scope>NUCLEOTIDE SEQUENCE [LARGE SCALE GENOMIC DNA]</scope>
</reference>
<dbReference type="GO" id="GO:0006196">
    <property type="term" value="P:AMP catabolic process"/>
    <property type="evidence" value="ECO:0007669"/>
    <property type="project" value="TreeGrafter"/>
</dbReference>
<evidence type="ECO:0000256" key="13">
    <source>
        <dbReference type="RuleBase" id="RU362119"/>
    </source>
</evidence>
<gene>
    <name evidence="16" type="primary">similar to Apyrase</name>
    <name evidence="16" type="ORF">CLUMA_CG020264</name>
</gene>
<dbReference type="SUPFAM" id="SSF56300">
    <property type="entry name" value="Metallo-dependent phosphatases"/>
    <property type="match status" value="1"/>
</dbReference>
<dbReference type="CDD" id="cd07409">
    <property type="entry name" value="MPP_CD73_N"/>
    <property type="match status" value="1"/>
</dbReference>
<comment type="similarity">
    <text evidence="2 13">Belongs to the 5'-nucleotidase family.</text>
</comment>
<keyword evidence="14" id="KW-0472">Membrane</keyword>
<dbReference type="PANTHER" id="PTHR11575:SF32">
    <property type="entry name" value="APYRASE-LIKE PROTEIN"/>
    <property type="match status" value="1"/>
</dbReference>
<evidence type="ECO:0000256" key="9">
    <source>
        <dbReference type="ARBA" id="ARBA00022741"/>
    </source>
</evidence>
<evidence type="ECO:0000256" key="3">
    <source>
        <dbReference type="ARBA" id="ARBA00012148"/>
    </source>
</evidence>
<feature type="domain" description="Calcineurin-like phosphoesterase" evidence="15">
    <location>
        <begin position="45"/>
        <end position="258"/>
    </location>
</feature>
<dbReference type="PRINTS" id="PR01607">
    <property type="entry name" value="APYRASEFAMLY"/>
</dbReference>
<dbReference type="PANTHER" id="PTHR11575">
    <property type="entry name" value="5'-NUCLEOTIDASE-RELATED"/>
    <property type="match status" value="1"/>
</dbReference>
<protein>
    <recommendedName>
        <fullName evidence="3">apyrase</fullName>
        <ecNumber evidence="3">3.6.1.5</ecNumber>
    </recommendedName>
</protein>
<dbReference type="GO" id="GO:0090729">
    <property type="term" value="F:toxin activity"/>
    <property type="evidence" value="ECO:0007669"/>
    <property type="project" value="UniProtKB-KW"/>
</dbReference>
<feature type="transmembrane region" description="Helical" evidence="14">
    <location>
        <begin position="6"/>
        <end position="26"/>
    </location>
</feature>
<evidence type="ECO:0000256" key="8">
    <source>
        <dbReference type="ARBA" id="ARBA00022729"/>
    </source>
</evidence>
<evidence type="ECO:0000256" key="2">
    <source>
        <dbReference type="ARBA" id="ARBA00006654"/>
    </source>
</evidence>
<evidence type="ECO:0000259" key="15">
    <source>
        <dbReference type="Pfam" id="PF00149"/>
    </source>
</evidence>
<dbReference type="GO" id="GO:0005886">
    <property type="term" value="C:plasma membrane"/>
    <property type="evidence" value="ECO:0007669"/>
    <property type="project" value="TreeGrafter"/>
</dbReference>
<proteinExistence type="inferred from homology"/>
<evidence type="ECO:0000256" key="5">
    <source>
        <dbReference type="ARBA" id="ARBA00022525"/>
    </source>
</evidence>
<evidence type="ECO:0000256" key="11">
    <source>
        <dbReference type="ARBA" id="ARBA00023180"/>
    </source>
</evidence>
<keyword evidence="5" id="KW-0964">Secreted</keyword>
<organism evidence="16 17">
    <name type="scientific">Clunio marinus</name>
    <dbReference type="NCBI Taxonomy" id="568069"/>
    <lineage>
        <taxon>Eukaryota</taxon>
        <taxon>Metazoa</taxon>
        <taxon>Ecdysozoa</taxon>
        <taxon>Arthropoda</taxon>
        <taxon>Hexapoda</taxon>
        <taxon>Insecta</taxon>
        <taxon>Pterygota</taxon>
        <taxon>Neoptera</taxon>
        <taxon>Endopterygota</taxon>
        <taxon>Diptera</taxon>
        <taxon>Nematocera</taxon>
        <taxon>Chironomoidea</taxon>
        <taxon>Chironomidae</taxon>
        <taxon>Clunio</taxon>
    </lineage>
</organism>
<dbReference type="AlphaFoldDB" id="A0A1J1J4F1"/>
<dbReference type="GO" id="GO:0000166">
    <property type="term" value="F:nucleotide binding"/>
    <property type="evidence" value="ECO:0007669"/>
    <property type="project" value="UniProtKB-KW"/>
</dbReference>
<evidence type="ECO:0000313" key="16">
    <source>
        <dbReference type="EMBL" id="CRL07285.1"/>
    </source>
</evidence>
<dbReference type="InterPro" id="IPR004843">
    <property type="entry name" value="Calcineurin-like_PHP"/>
</dbReference>
<dbReference type="STRING" id="568069.A0A1J1J4F1"/>
<keyword evidence="8" id="KW-0732">Signal</keyword>
<evidence type="ECO:0000256" key="6">
    <source>
        <dbReference type="ARBA" id="ARBA00022656"/>
    </source>
</evidence>
<keyword evidence="17" id="KW-1185">Reference proteome</keyword>
<sequence length="391" mass="44214">MKSFCWTLFLFIGASLIISIVIFVSLHNEKSSDKILNNEELFELSIIHINDFHSRFEETNELSLQCQEYEKCIGGFARMKNVIDQLKANRKNAILLNAGDNFQGTSWYSLFRYNVTSHMLNFIDADATTIGTHDFTHGVNGLVPFLKILNSPVVVCNIDDRHEPSIQNLYQKSVIVTRNGRKIGIIGVILQETRDIANTDNINFKNEADSIRDESTNLRQKGVNIIVVLSHCGLERDRQIALETGDFVDIIVGGHSHHFLYTTFDKSSPGPDIPIGPYPIVVTPKSGNNRKVLIVQASAFTKYVGDLKVYFNSLGHVKYYEGNPIFLSSNVERDPDILHELIPWREEINRLSQRVVGYSKVNLMNIGCRRSECVLGSFLADACRWNTIQSS</sequence>